<accession>A0AAW3BDP2</accession>
<evidence type="ECO:0000256" key="1">
    <source>
        <dbReference type="ARBA" id="ARBA00022801"/>
    </source>
</evidence>
<feature type="compositionally biased region" description="Polar residues" evidence="2">
    <location>
        <begin position="1"/>
        <end position="11"/>
    </location>
</feature>
<evidence type="ECO:0000313" key="5">
    <source>
        <dbReference type="Proteomes" id="UP001501274"/>
    </source>
</evidence>
<feature type="domain" description="Nudix hydrolase" evidence="3">
    <location>
        <begin position="63"/>
        <end position="237"/>
    </location>
</feature>
<reference evidence="4 5" key="1">
    <citation type="submission" date="2024-02" db="EMBL/GenBank/DDBJ databases">
        <title>FIRST GENOME SEQUENCES OF Leishmania (Viannia) shawi, Leishmania (Viannia) lindenbergi AND Leishmania (Viannia) utingensis.</title>
        <authorList>
            <person name="Resadore F."/>
            <person name="Custodio M.G.F."/>
            <person name="Boite M.C."/>
            <person name="Cupolillo E."/>
            <person name="Ferreira G.E.M."/>
        </authorList>
    </citation>
    <scope>NUCLEOTIDE SEQUENCE [LARGE SCALE GENOMIC DNA]</scope>
    <source>
        <strain evidence="4 5">MDAS/BR/1979/M5533</strain>
    </source>
</reference>
<organism evidence="4 5">
    <name type="scientific">Leishmania naiffi</name>
    <dbReference type="NCBI Taxonomy" id="5678"/>
    <lineage>
        <taxon>Eukaryota</taxon>
        <taxon>Discoba</taxon>
        <taxon>Euglenozoa</taxon>
        <taxon>Kinetoplastea</taxon>
        <taxon>Metakinetoplastina</taxon>
        <taxon>Trypanosomatida</taxon>
        <taxon>Trypanosomatidae</taxon>
        <taxon>Leishmaniinae</taxon>
        <taxon>Leishmania</taxon>
        <taxon>Leishmania naiffi species complex</taxon>
    </lineage>
</organism>
<evidence type="ECO:0000313" key="4">
    <source>
        <dbReference type="EMBL" id="KAL0519442.1"/>
    </source>
</evidence>
<sequence>MASSTDHQTASAIAEDYSRSQESSNKGIATLSKNKMKKLVNEQTHLAKAERNIVIIRGKDGCAYRRSIQVFFINESAEFLLCQPVGECNDKFLQTVQGGSEGEESPQETARRETWEEIGLNLEKDATFICEVQPPPAAALGEEGQARETRNEANEIVSEHRSAFRYKSRSWAKQGIGGQELYPLLYFLGREKAQHINTDGRERGIRAEFRSVKWGMLTDLVEKAPPSKKEVMKSVCSAVAAAAKSFVESCNSSTAGLPNVINEEPLVA</sequence>
<dbReference type="PROSITE" id="PS00893">
    <property type="entry name" value="NUDIX_BOX"/>
    <property type="match status" value="1"/>
</dbReference>
<keyword evidence="1" id="KW-0378">Hydrolase</keyword>
<dbReference type="Gene3D" id="3.90.79.10">
    <property type="entry name" value="Nucleoside Triphosphate Pyrophosphohydrolase"/>
    <property type="match status" value="1"/>
</dbReference>
<dbReference type="Proteomes" id="UP001501274">
    <property type="component" value="Unassembled WGS sequence"/>
</dbReference>
<feature type="unsure residue" description="D or N" evidence="4">
    <location>
        <position position="199"/>
    </location>
</feature>
<keyword evidence="5" id="KW-1185">Reference proteome</keyword>
<evidence type="ECO:0000259" key="3">
    <source>
        <dbReference type="PROSITE" id="PS51462"/>
    </source>
</evidence>
<evidence type="ECO:0000256" key="2">
    <source>
        <dbReference type="SAM" id="MobiDB-lite"/>
    </source>
</evidence>
<dbReference type="Pfam" id="PF00293">
    <property type="entry name" value="NUDIX"/>
    <property type="match status" value="1"/>
</dbReference>
<dbReference type="InterPro" id="IPR000086">
    <property type="entry name" value="NUDIX_hydrolase_dom"/>
</dbReference>
<dbReference type="InterPro" id="IPR020084">
    <property type="entry name" value="NUDIX_hydrolase_CS"/>
</dbReference>
<dbReference type="PROSITE" id="PS51462">
    <property type="entry name" value="NUDIX"/>
    <property type="match status" value="1"/>
</dbReference>
<proteinExistence type="predicted"/>
<dbReference type="EMBL" id="JBAMZN010000034">
    <property type="protein sequence ID" value="KAL0519442.1"/>
    <property type="molecule type" value="Genomic_DNA"/>
</dbReference>
<gene>
    <name evidence="4" type="ORF">Q4I28_006601</name>
</gene>
<dbReference type="AlphaFoldDB" id="A0AAW3BDP2"/>
<dbReference type="InterPro" id="IPR015797">
    <property type="entry name" value="NUDIX_hydrolase-like_dom_sf"/>
</dbReference>
<feature type="region of interest" description="Disordered" evidence="2">
    <location>
        <begin position="1"/>
        <end position="25"/>
    </location>
</feature>
<protein>
    <submittedName>
        <fullName evidence="4">NUDIX domain containing protein</fullName>
    </submittedName>
</protein>
<dbReference type="GO" id="GO:0016787">
    <property type="term" value="F:hydrolase activity"/>
    <property type="evidence" value="ECO:0007669"/>
    <property type="project" value="UniProtKB-KW"/>
</dbReference>
<name>A0AAW3BDP2_9TRYP</name>
<dbReference type="SUPFAM" id="SSF55811">
    <property type="entry name" value="Nudix"/>
    <property type="match status" value="1"/>
</dbReference>
<comment type="caution">
    <text evidence="4">The sequence shown here is derived from an EMBL/GenBank/DDBJ whole genome shotgun (WGS) entry which is preliminary data.</text>
</comment>